<dbReference type="GO" id="GO:0004519">
    <property type="term" value="F:endonuclease activity"/>
    <property type="evidence" value="ECO:0007669"/>
    <property type="project" value="UniProtKB-KW"/>
</dbReference>
<dbReference type="GO" id="GO:0009307">
    <property type="term" value="P:DNA restriction-modification system"/>
    <property type="evidence" value="ECO:0007669"/>
    <property type="project" value="UniProtKB-KW"/>
</dbReference>
<dbReference type="Pfam" id="PF01420">
    <property type="entry name" value="Methylase_S"/>
    <property type="match status" value="2"/>
</dbReference>
<feature type="domain" description="Type I restriction modification DNA specificity" evidence="4">
    <location>
        <begin position="19"/>
        <end position="205"/>
    </location>
</feature>
<dbReference type="PANTHER" id="PTHR30408:SF12">
    <property type="entry name" value="TYPE I RESTRICTION ENZYME MJAVIII SPECIFICITY SUBUNIT"/>
    <property type="match status" value="1"/>
</dbReference>
<feature type="domain" description="Type I restriction modification DNA specificity" evidence="4">
    <location>
        <begin position="335"/>
        <end position="414"/>
    </location>
</feature>
<protein>
    <submittedName>
        <fullName evidence="5">Restriction endonuclease subunit S</fullName>
        <ecNumber evidence="5">3.1.21.-</ecNumber>
    </submittedName>
</protein>
<dbReference type="GO" id="GO:0003677">
    <property type="term" value="F:DNA binding"/>
    <property type="evidence" value="ECO:0007669"/>
    <property type="project" value="UniProtKB-KW"/>
</dbReference>
<dbReference type="InterPro" id="IPR044946">
    <property type="entry name" value="Restrct_endonuc_typeI_TRD_sf"/>
</dbReference>
<keyword evidence="3" id="KW-0238">DNA-binding</keyword>
<keyword evidence="2" id="KW-0680">Restriction system</keyword>
<gene>
    <name evidence="5" type="ORF">NY151_07630</name>
</gene>
<keyword evidence="5" id="KW-0255">Endonuclease</keyword>
<keyword evidence="5" id="KW-0378">Hydrolase</keyword>
<dbReference type="REBASE" id="687998">
    <property type="entry name" value="S.Pgi49417ORF7635P"/>
</dbReference>
<dbReference type="AlphaFoldDB" id="A0AAE9XB41"/>
<dbReference type="RefSeq" id="WP_077084043.1">
    <property type="nucleotide sequence ID" value="NZ_CP116614.1"/>
</dbReference>
<evidence type="ECO:0000313" key="6">
    <source>
        <dbReference type="Proteomes" id="UP001179501"/>
    </source>
</evidence>
<dbReference type="Gene3D" id="3.90.220.20">
    <property type="entry name" value="DNA methylase specificity domains"/>
    <property type="match status" value="2"/>
</dbReference>
<sequence length="438" mass="49852">MKAYQAYKDSGISWIGQIPKHWEVKPLGRFFSFGKGLCITKADLTTEGVPVISYGQIHSKNNSGRAISDDLIKYVPAEYLEYSPQSLLQKFDFVFADTSEDLAGAGNYAFNDRDSHIFAGYHTIIARPMGIAHPQYYAFLFQASFWRSCIQSSLNGIKVLSITKTILKRNYLLFPPPAEQEAIVSYLEEKTAKIDRFVSKKEEQILRLKELREAIIAQAVTRGIQPDVALRPSGIPWLGDIPQHWEVKRLSQVSKEYFVSNKNIKHQNLLSLSYGRIVQKDINTTEGLLPSSYDSYQVIRQGNIVLRLTDLQNDQTSLRVGLCTQEGIITSAYLSLLPRNTIIPDYLYYELHTADIKKVFYGMGSGLRQNLNWSELRRLSLPLPPLSEQEAIVAYITEKTEQINQLIESYRQEIDRIKEFKQGLISDAVLGRINVQAE</sequence>
<accession>A0AAE9XB41</accession>
<dbReference type="EMBL" id="CP116614">
    <property type="protein sequence ID" value="WCG02533.1"/>
    <property type="molecule type" value="Genomic_DNA"/>
</dbReference>
<dbReference type="GO" id="GO:0016787">
    <property type="term" value="F:hydrolase activity"/>
    <property type="evidence" value="ECO:0007669"/>
    <property type="project" value="UniProtKB-KW"/>
</dbReference>
<evidence type="ECO:0000256" key="3">
    <source>
        <dbReference type="ARBA" id="ARBA00023125"/>
    </source>
</evidence>
<dbReference type="Proteomes" id="UP001179501">
    <property type="component" value="Chromosome"/>
</dbReference>
<dbReference type="PANTHER" id="PTHR30408">
    <property type="entry name" value="TYPE-1 RESTRICTION ENZYME ECOKI SPECIFICITY PROTEIN"/>
    <property type="match status" value="1"/>
</dbReference>
<dbReference type="SUPFAM" id="SSF116734">
    <property type="entry name" value="DNA methylase specificity domain"/>
    <property type="match status" value="2"/>
</dbReference>
<name>A0AAE9XB41_PORGN</name>
<dbReference type="InterPro" id="IPR000055">
    <property type="entry name" value="Restrct_endonuc_typeI_TRD"/>
</dbReference>
<evidence type="ECO:0000313" key="5">
    <source>
        <dbReference type="EMBL" id="WCG02533.1"/>
    </source>
</evidence>
<organism evidence="5 6">
    <name type="scientific">Porphyromonas gingivalis</name>
    <name type="common">Bacteroides gingivalis</name>
    <dbReference type="NCBI Taxonomy" id="837"/>
    <lineage>
        <taxon>Bacteria</taxon>
        <taxon>Pseudomonadati</taxon>
        <taxon>Bacteroidota</taxon>
        <taxon>Bacteroidia</taxon>
        <taxon>Bacteroidales</taxon>
        <taxon>Porphyromonadaceae</taxon>
        <taxon>Porphyromonas</taxon>
    </lineage>
</organism>
<dbReference type="InterPro" id="IPR052021">
    <property type="entry name" value="Type-I_RS_S_subunit"/>
</dbReference>
<reference evidence="5" key="1">
    <citation type="submission" date="2023-01" db="EMBL/GenBank/DDBJ databases">
        <title>Phages are important unrecognized players in the ecology of the oral pathogen Porphyromonas gingivalis.</title>
        <authorList>
            <person name="Matrishin C.B."/>
            <person name="Kauffman K.M."/>
        </authorList>
    </citation>
    <scope>NUCLEOTIDE SEQUENCE</scope>
    <source>
        <strain evidence="5">ATCC 49417</strain>
    </source>
</reference>
<evidence type="ECO:0000256" key="1">
    <source>
        <dbReference type="ARBA" id="ARBA00010923"/>
    </source>
</evidence>
<keyword evidence="5" id="KW-0540">Nuclease</keyword>
<comment type="similarity">
    <text evidence="1">Belongs to the type-I restriction system S methylase family.</text>
</comment>
<dbReference type="EC" id="3.1.21.-" evidence="5"/>
<proteinExistence type="inferred from homology"/>
<evidence type="ECO:0000259" key="4">
    <source>
        <dbReference type="Pfam" id="PF01420"/>
    </source>
</evidence>
<evidence type="ECO:0000256" key="2">
    <source>
        <dbReference type="ARBA" id="ARBA00022747"/>
    </source>
</evidence>